<dbReference type="AlphaFoldDB" id="A0A1W2FJU6"/>
<gene>
    <name evidence="2" type="ORF">SAMN05661093_07305</name>
</gene>
<evidence type="ECO:0000313" key="2">
    <source>
        <dbReference type="EMBL" id="SMD22073.1"/>
    </source>
</evidence>
<dbReference type="EMBL" id="FWXV01000007">
    <property type="protein sequence ID" value="SMD22073.1"/>
    <property type="molecule type" value="Genomic_DNA"/>
</dbReference>
<dbReference type="GO" id="GO:0046872">
    <property type="term" value="F:metal ion binding"/>
    <property type="evidence" value="ECO:0007669"/>
    <property type="project" value="InterPro"/>
</dbReference>
<accession>A0A1W2FJU6</accession>
<dbReference type="InterPro" id="IPR034660">
    <property type="entry name" value="DinB/YfiT-like"/>
</dbReference>
<dbReference type="InterPro" id="IPR024344">
    <property type="entry name" value="MDMPI_metal-binding"/>
</dbReference>
<sequence length="209" mass="22500">MTGLADLIKSERLEHIEFLKTLTPEEWATPSLCSGWTVQEVAAHIAWAPAASPLETMKFMVRSGLRVNKGNAEAARHWARRGPEAILAQLQVTAEKGLKPPGGPEKAALADAVVHAIDIRKPLGRPKALNPTAFPIVADFFAALRWPLSIMISRPRHRGVRLIATDLDWSHGAGPEVRGTAEALLMLLTGRPVTASDFTGPGAETLSGK</sequence>
<dbReference type="RefSeq" id="WP_051896789.1">
    <property type="nucleotide sequence ID" value="NZ_FWXV01000007.1"/>
</dbReference>
<dbReference type="InterPro" id="IPR017517">
    <property type="entry name" value="Maleyloyr_isom"/>
</dbReference>
<dbReference type="Pfam" id="PF11716">
    <property type="entry name" value="MDMPI_N"/>
    <property type="match status" value="1"/>
</dbReference>
<dbReference type="Proteomes" id="UP000192674">
    <property type="component" value="Unassembled WGS sequence"/>
</dbReference>
<dbReference type="SUPFAM" id="SSF109854">
    <property type="entry name" value="DinB/YfiT-like putative metalloenzymes"/>
    <property type="match status" value="1"/>
</dbReference>
<organism evidence="2 3">
    <name type="scientific">Kibdelosporangium aridum</name>
    <dbReference type="NCBI Taxonomy" id="2030"/>
    <lineage>
        <taxon>Bacteria</taxon>
        <taxon>Bacillati</taxon>
        <taxon>Actinomycetota</taxon>
        <taxon>Actinomycetes</taxon>
        <taxon>Pseudonocardiales</taxon>
        <taxon>Pseudonocardiaceae</taxon>
        <taxon>Kibdelosporangium</taxon>
    </lineage>
</organism>
<feature type="domain" description="Mycothiol-dependent maleylpyruvate isomerase metal-binding" evidence="1">
    <location>
        <begin position="16"/>
        <end position="95"/>
    </location>
</feature>
<reference evidence="2 3" key="1">
    <citation type="submission" date="2017-04" db="EMBL/GenBank/DDBJ databases">
        <authorList>
            <person name="Afonso C.L."/>
            <person name="Miller P.J."/>
            <person name="Scott M.A."/>
            <person name="Spackman E."/>
            <person name="Goraichik I."/>
            <person name="Dimitrov K.M."/>
            <person name="Suarez D.L."/>
            <person name="Swayne D.E."/>
        </authorList>
    </citation>
    <scope>NUCLEOTIDE SEQUENCE [LARGE SCALE GENOMIC DNA]</scope>
    <source>
        <strain evidence="2 3">DSM 43828</strain>
    </source>
</reference>
<dbReference type="OrthoDB" id="5178565at2"/>
<proteinExistence type="predicted"/>
<dbReference type="NCBIfam" id="TIGR03083">
    <property type="entry name" value="maleylpyruvate isomerase family mycothiol-dependent enzyme"/>
    <property type="match status" value="1"/>
</dbReference>
<name>A0A1W2FJU6_KIBAR</name>
<evidence type="ECO:0000259" key="1">
    <source>
        <dbReference type="Pfam" id="PF11716"/>
    </source>
</evidence>
<dbReference type="Gene3D" id="1.20.120.450">
    <property type="entry name" value="dinb family like domain"/>
    <property type="match status" value="1"/>
</dbReference>
<protein>
    <submittedName>
        <fullName evidence="2">TIGR03083 family protein</fullName>
    </submittedName>
</protein>
<keyword evidence="3" id="KW-1185">Reference proteome</keyword>
<evidence type="ECO:0000313" key="3">
    <source>
        <dbReference type="Proteomes" id="UP000192674"/>
    </source>
</evidence>